<sequence>MAEGPWRPLGRGSGYVLTDGAGYIFRREGFSSMIFSSRADANKQGWKDYRQWLANRLQQPQQKCAGPSFADQHAPPAAAAQKLSPAVLGQKRPTPELDEAFDSVEAQCPTLHQQQQQQRLRRTQRAASAAGTAGGTAATEASSPDALRSRKKQKRAPKATAGAAAQQQKKRRAAPAAGLRVPPAAAAAAAGREGAGSNRPSIATTAAAAAAAGVAEPGAAADHFPTTMSIWLPGSKNSTTPKCSSKRLQLNMCCCLGRGGFGEVHKVAVKAIGPNSLSALKLRGSAGAAVSQLLAGAAAAAGSSAGSSSSVTMALKMAPPFHSTSAEVQGNHNNDADLYLKQAQQRMLSEFRLMTACAASPHIVDAFAAGSITVSNTVSNTAAGGPVTAALPAILMEFAEFGDVQGSLLEGRLQRPLRFPGLPAKQQPKQQQQPQGLSSAVSQRIVRAAALALRDLHDLAGHMHCDVKANNLLVFGSAANPIIKLCDLGVAKPRTELPQYGPVSGTKEWQAPEQASNTAGRLDFCIDSWGLGLLLLCLRRGRRPFWWLQEVGVMPAEFAATLAASLSKPDSLYCQAENGQPGSALGPLEVAFVQRCMGSSSERPPPCLLLQDDPYLSSRYKGG</sequence>
<evidence type="ECO:0000313" key="5">
    <source>
        <dbReference type="Proteomes" id="UP001244341"/>
    </source>
</evidence>
<keyword evidence="5" id="KW-1185">Reference proteome</keyword>
<evidence type="ECO:0000259" key="3">
    <source>
        <dbReference type="PROSITE" id="PS50011"/>
    </source>
</evidence>
<feature type="binding site" evidence="1">
    <location>
        <position position="281"/>
    </location>
    <ligand>
        <name>ATP</name>
        <dbReference type="ChEBI" id="CHEBI:30616"/>
    </ligand>
</feature>
<gene>
    <name evidence="4" type="ORF">OEZ85_001084</name>
</gene>
<feature type="domain" description="Protein kinase" evidence="3">
    <location>
        <begin position="250"/>
        <end position="616"/>
    </location>
</feature>
<name>A0ABY8UMB3_TETOB</name>
<dbReference type="SUPFAM" id="SSF56112">
    <property type="entry name" value="Protein kinase-like (PK-like)"/>
    <property type="match status" value="1"/>
</dbReference>
<organism evidence="4 5">
    <name type="scientific">Tetradesmus obliquus</name>
    <name type="common">Green alga</name>
    <name type="synonym">Acutodesmus obliquus</name>
    <dbReference type="NCBI Taxonomy" id="3088"/>
    <lineage>
        <taxon>Eukaryota</taxon>
        <taxon>Viridiplantae</taxon>
        <taxon>Chlorophyta</taxon>
        <taxon>core chlorophytes</taxon>
        <taxon>Chlorophyceae</taxon>
        <taxon>CS clade</taxon>
        <taxon>Sphaeropleales</taxon>
        <taxon>Scenedesmaceae</taxon>
        <taxon>Tetradesmus</taxon>
    </lineage>
</organism>
<dbReference type="SMART" id="SM00220">
    <property type="entry name" value="S_TKc"/>
    <property type="match status" value="1"/>
</dbReference>
<keyword evidence="1" id="KW-0067">ATP-binding</keyword>
<evidence type="ECO:0000256" key="2">
    <source>
        <dbReference type="SAM" id="MobiDB-lite"/>
    </source>
</evidence>
<feature type="region of interest" description="Disordered" evidence="2">
    <location>
        <begin position="63"/>
        <end position="85"/>
    </location>
</feature>
<feature type="compositionally biased region" description="Low complexity" evidence="2">
    <location>
        <begin position="420"/>
        <end position="438"/>
    </location>
</feature>
<dbReference type="EMBL" id="CP126222">
    <property type="protein sequence ID" value="WIA22672.1"/>
    <property type="molecule type" value="Genomic_DNA"/>
</dbReference>
<accession>A0ABY8UMB3</accession>
<dbReference type="Gene3D" id="1.10.510.10">
    <property type="entry name" value="Transferase(Phosphotransferase) domain 1"/>
    <property type="match status" value="1"/>
</dbReference>
<evidence type="ECO:0000256" key="1">
    <source>
        <dbReference type="PROSITE-ProRule" id="PRU10141"/>
    </source>
</evidence>
<feature type="compositionally biased region" description="Low complexity" evidence="2">
    <location>
        <begin position="125"/>
        <end position="143"/>
    </location>
</feature>
<feature type="region of interest" description="Disordered" evidence="2">
    <location>
        <begin position="109"/>
        <end position="180"/>
    </location>
</feature>
<proteinExistence type="predicted"/>
<keyword evidence="1" id="KW-0547">Nucleotide-binding</keyword>
<evidence type="ECO:0000313" key="4">
    <source>
        <dbReference type="EMBL" id="WIA22672.1"/>
    </source>
</evidence>
<feature type="compositionally biased region" description="Low complexity" evidence="2">
    <location>
        <begin position="158"/>
        <end position="167"/>
    </location>
</feature>
<dbReference type="Pfam" id="PF00069">
    <property type="entry name" value="Pkinase"/>
    <property type="match status" value="1"/>
</dbReference>
<dbReference type="Proteomes" id="UP001244341">
    <property type="component" value="Chromosome 15b"/>
</dbReference>
<reference evidence="4 5" key="1">
    <citation type="submission" date="2023-05" db="EMBL/GenBank/DDBJ databases">
        <title>A 100% complete, gapless, phased diploid assembly of the Scenedesmus obliquus UTEX 3031 genome.</title>
        <authorList>
            <person name="Biondi T.C."/>
            <person name="Hanschen E.R."/>
            <person name="Kwon T."/>
            <person name="Eng W."/>
            <person name="Kruse C.P.S."/>
            <person name="Koehler S.I."/>
            <person name="Kunde Y."/>
            <person name="Gleasner C.D."/>
            <person name="You Mak K.T."/>
            <person name="Polle J."/>
            <person name="Hovde B.T."/>
            <person name="Starkenburg S.R."/>
        </authorList>
    </citation>
    <scope>NUCLEOTIDE SEQUENCE [LARGE SCALE GENOMIC DNA]</scope>
    <source>
        <strain evidence="4 5">DOE0152z</strain>
    </source>
</reference>
<dbReference type="PANTHER" id="PTHR24359:SF1">
    <property type="entry name" value="INHIBITOR OF NUCLEAR FACTOR KAPPA-B KINASE EPSILON SUBUNIT HOMOLOG 1-RELATED"/>
    <property type="match status" value="1"/>
</dbReference>
<dbReference type="InterPro" id="IPR011009">
    <property type="entry name" value="Kinase-like_dom_sf"/>
</dbReference>
<dbReference type="InterPro" id="IPR000719">
    <property type="entry name" value="Prot_kinase_dom"/>
</dbReference>
<feature type="region of interest" description="Disordered" evidence="2">
    <location>
        <begin position="419"/>
        <end position="438"/>
    </location>
</feature>
<protein>
    <recommendedName>
        <fullName evidence="3">Protein kinase domain-containing protein</fullName>
    </recommendedName>
</protein>
<dbReference type="InterPro" id="IPR017441">
    <property type="entry name" value="Protein_kinase_ATP_BS"/>
</dbReference>
<dbReference type="PANTHER" id="PTHR24359">
    <property type="entry name" value="SERINE/THREONINE-PROTEIN KINASE SBK1"/>
    <property type="match status" value="1"/>
</dbReference>
<dbReference type="PROSITE" id="PS50011">
    <property type="entry name" value="PROTEIN_KINASE_DOM"/>
    <property type="match status" value="1"/>
</dbReference>
<dbReference type="PROSITE" id="PS00107">
    <property type="entry name" value="PROTEIN_KINASE_ATP"/>
    <property type="match status" value="1"/>
</dbReference>